<organism evidence="1 2">
    <name type="scientific">Duganella vulcania</name>
    <dbReference type="NCBI Taxonomy" id="2692166"/>
    <lineage>
        <taxon>Bacteria</taxon>
        <taxon>Pseudomonadati</taxon>
        <taxon>Pseudomonadota</taxon>
        <taxon>Betaproteobacteria</taxon>
        <taxon>Burkholderiales</taxon>
        <taxon>Oxalobacteraceae</taxon>
        <taxon>Telluria group</taxon>
        <taxon>Duganella</taxon>
    </lineage>
</organism>
<dbReference type="EMBL" id="WWCX01000001">
    <property type="protein sequence ID" value="MYM92637.1"/>
    <property type="molecule type" value="Genomic_DNA"/>
</dbReference>
<name>A0A845GIQ4_9BURK</name>
<comment type="caution">
    <text evidence="1">The sequence shown here is derived from an EMBL/GenBank/DDBJ whole genome shotgun (WGS) entry which is preliminary data.</text>
</comment>
<evidence type="ECO:0000313" key="2">
    <source>
        <dbReference type="Proteomes" id="UP000447355"/>
    </source>
</evidence>
<accession>A0A845GIQ4</accession>
<evidence type="ECO:0000313" key="1">
    <source>
        <dbReference type="EMBL" id="MYM92637.1"/>
    </source>
</evidence>
<gene>
    <name evidence="1" type="ORF">GTP90_02040</name>
</gene>
<protein>
    <submittedName>
        <fullName evidence="1">Uncharacterized protein</fullName>
    </submittedName>
</protein>
<dbReference type="AlphaFoldDB" id="A0A845GIQ4"/>
<proteinExistence type="predicted"/>
<dbReference type="Proteomes" id="UP000447355">
    <property type="component" value="Unassembled WGS sequence"/>
</dbReference>
<sequence>MSKYENLDKAIMNKMGGHPQMCSAINVRDVRAECERIAAAEAGKAEAFRILDRRLQALRKAGKIKSTSKGWLRVGANQI</sequence>
<dbReference type="RefSeq" id="WP_161081897.1">
    <property type="nucleotide sequence ID" value="NZ_WWCX01000001.1"/>
</dbReference>
<reference evidence="1" key="1">
    <citation type="submission" date="2019-12" db="EMBL/GenBank/DDBJ databases">
        <title>Novel species isolated from a subtropical stream in China.</title>
        <authorList>
            <person name="Lu H."/>
        </authorList>
    </citation>
    <scope>NUCLEOTIDE SEQUENCE [LARGE SCALE GENOMIC DNA]</scope>
    <source>
        <strain evidence="1">FT81W</strain>
    </source>
</reference>